<keyword evidence="3" id="KW-1185">Reference proteome</keyword>
<name>A0ABS4RXG8_PAEXY</name>
<keyword evidence="1" id="KW-0732">Signal</keyword>
<dbReference type="RefSeq" id="WP_211083947.1">
    <property type="nucleotide sequence ID" value="NZ_CBCSLC010000040.1"/>
</dbReference>
<accession>A0ABS4RXG8</accession>
<sequence>MKRIALITSLTLMLTLVLSTFSANTYADNGGVEDDQIKELNYNYSDQDGLIDIDASYEETKTGEVIDFNIKEENGIRTVKHFIDNKLVAEAIYDISSDEIVTTTADGEVVTQKASEMISESDGNALSNEYDNQITGAVETQSAVLNASPGFNFVKQKYNTAWKQYGSIYQKQSVLQDKHYKLNISAGTAIATVITIIDIYYTKGKFTTFLKAMGITILGVTVDSIIGAMDATRYLTQVEVYSQGMLGLASERYIVKATFNGKTAQVNDGGDERTYDELIDIGVYNVVLQKL</sequence>
<feature type="signal peptide" evidence="1">
    <location>
        <begin position="1"/>
        <end position="27"/>
    </location>
</feature>
<reference evidence="2 3" key="1">
    <citation type="submission" date="2021-03" db="EMBL/GenBank/DDBJ databases">
        <title>Genomic Encyclopedia of Type Strains, Phase IV (KMG-IV): sequencing the most valuable type-strain genomes for metagenomic binning, comparative biology and taxonomic classification.</title>
        <authorList>
            <person name="Goeker M."/>
        </authorList>
    </citation>
    <scope>NUCLEOTIDE SEQUENCE [LARGE SCALE GENOMIC DNA]</scope>
    <source>
        <strain evidence="2 3">DSM 21292</strain>
    </source>
</reference>
<organism evidence="2 3">
    <name type="scientific">Paenibacillus xylanexedens</name>
    <dbReference type="NCBI Taxonomy" id="528191"/>
    <lineage>
        <taxon>Bacteria</taxon>
        <taxon>Bacillati</taxon>
        <taxon>Bacillota</taxon>
        <taxon>Bacilli</taxon>
        <taxon>Bacillales</taxon>
        <taxon>Paenibacillaceae</taxon>
        <taxon>Paenibacillus</taxon>
    </lineage>
</organism>
<protein>
    <submittedName>
        <fullName evidence="2">Uncharacterized protein</fullName>
    </submittedName>
</protein>
<proteinExistence type="predicted"/>
<gene>
    <name evidence="2" type="ORF">J2Z28_004107</name>
</gene>
<dbReference type="EMBL" id="JAGIKV010000016">
    <property type="protein sequence ID" value="MBP2247444.1"/>
    <property type="molecule type" value="Genomic_DNA"/>
</dbReference>
<evidence type="ECO:0000313" key="3">
    <source>
        <dbReference type="Proteomes" id="UP000810207"/>
    </source>
</evidence>
<evidence type="ECO:0000256" key="1">
    <source>
        <dbReference type="SAM" id="SignalP"/>
    </source>
</evidence>
<comment type="caution">
    <text evidence="2">The sequence shown here is derived from an EMBL/GenBank/DDBJ whole genome shotgun (WGS) entry which is preliminary data.</text>
</comment>
<feature type="chain" id="PRO_5046346774" evidence="1">
    <location>
        <begin position="28"/>
        <end position="291"/>
    </location>
</feature>
<evidence type="ECO:0000313" key="2">
    <source>
        <dbReference type="EMBL" id="MBP2247444.1"/>
    </source>
</evidence>
<dbReference type="Proteomes" id="UP000810207">
    <property type="component" value="Unassembled WGS sequence"/>
</dbReference>